<feature type="coiled-coil region" evidence="1">
    <location>
        <begin position="154"/>
        <end position="181"/>
    </location>
</feature>
<evidence type="ECO:0000259" key="3">
    <source>
        <dbReference type="Pfam" id="PF09990"/>
    </source>
</evidence>
<keyword evidence="5" id="KW-1185">Reference proteome</keyword>
<reference evidence="4 5" key="1">
    <citation type="submission" date="2019-06" db="EMBL/GenBank/DDBJ databases">
        <title>Sulfurimonas gotlandica sp. nov., a chemoautotrophic and psychrotolerant epsilonproteobacterium isolated from a pelagic redoxcline, and an emended description of the genus Sulfurimonas.</title>
        <authorList>
            <person name="Wang S."/>
            <person name="Jiang L."/>
            <person name="Shao Z."/>
        </authorList>
    </citation>
    <scope>NUCLEOTIDE SEQUENCE [LARGE SCALE GENOMIC DNA]</scope>
    <source>
        <strain evidence="4 5">S2-6</strain>
    </source>
</reference>
<keyword evidence="1" id="KW-0175">Coiled coil</keyword>
<evidence type="ECO:0000313" key="4">
    <source>
        <dbReference type="EMBL" id="QOP44600.1"/>
    </source>
</evidence>
<feature type="transmembrane region" description="Helical" evidence="2">
    <location>
        <begin position="6"/>
        <end position="26"/>
    </location>
</feature>
<keyword evidence="2" id="KW-0472">Membrane</keyword>
<dbReference type="KEGG" id="ssei:FJR45_11870"/>
<protein>
    <recommendedName>
        <fullName evidence="3">DUF2231 domain-containing protein</fullName>
    </recommendedName>
</protein>
<feature type="transmembrane region" description="Helical" evidence="2">
    <location>
        <begin position="38"/>
        <end position="55"/>
    </location>
</feature>
<feature type="domain" description="DUF2231" evidence="3">
    <location>
        <begin position="3"/>
        <end position="137"/>
    </location>
</feature>
<gene>
    <name evidence="4" type="ORF">FJR45_11870</name>
</gene>
<accession>A0A7M1B4K8</accession>
<proteinExistence type="predicted"/>
<evidence type="ECO:0000256" key="1">
    <source>
        <dbReference type="SAM" id="Coils"/>
    </source>
</evidence>
<dbReference type="EMBL" id="CP041235">
    <property type="protein sequence ID" value="QOP44600.1"/>
    <property type="molecule type" value="Genomic_DNA"/>
</dbReference>
<feature type="transmembrane region" description="Helical" evidence="2">
    <location>
        <begin position="104"/>
        <end position="123"/>
    </location>
</feature>
<feature type="transmembrane region" description="Helical" evidence="2">
    <location>
        <begin position="80"/>
        <end position="97"/>
    </location>
</feature>
<dbReference type="RefSeq" id="WP_193150727.1">
    <property type="nucleotide sequence ID" value="NZ_CP041235.1"/>
</dbReference>
<organism evidence="4 5">
    <name type="scientific">Sulfurimonas sediminis</name>
    <dbReference type="NCBI Taxonomy" id="2590020"/>
    <lineage>
        <taxon>Bacteria</taxon>
        <taxon>Pseudomonadati</taxon>
        <taxon>Campylobacterota</taxon>
        <taxon>Epsilonproteobacteria</taxon>
        <taxon>Campylobacterales</taxon>
        <taxon>Sulfurimonadaceae</taxon>
        <taxon>Sulfurimonas</taxon>
    </lineage>
</organism>
<dbReference type="Pfam" id="PF09990">
    <property type="entry name" value="DUF2231"/>
    <property type="match status" value="1"/>
</dbReference>
<evidence type="ECO:0000256" key="2">
    <source>
        <dbReference type="SAM" id="Phobius"/>
    </source>
</evidence>
<dbReference type="Proteomes" id="UP000593719">
    <property type="component" value="Chromosome"/>
</dbReference>
<dbReference type="AlphaFoldDB" id="A0A7M1B4K8"/>
<dbReference type="InterPro" id="IPR019251">
    <property type="entry name" value="DUF2231_TM"/>
</dbReference>
<keyword evidence="2" id="KW-1133">Transmembrane helix</keyword>
<sequence length="200" mass="21829">MMLHPATVHFAMALPVVASVFGLVYLYSKSEMMSKTSLIMTIAAALAMTVAWYTGNQAGPEIFDYLSKAGKEELLEHKELGLYLAIATGIIALVQIVGYKMKKFAVQALAILLLLAATATTLLQGKHGGEIVYNYGMPFKAYMIEDSLHEATANAEATEDCDEKVEAYEDAIDEISSLSEEVDAIYGNTPKTQEEEDDDE</sequence>
<evidence type="ECO:0000313" key="5">
    <source>
        <dbReference type="Proteomes" id="UP000593719"/>
    </source>
</evidence>
<name>A0A7M1B4K8_9BACT</name>
<keyword evidence="2" id="KW-0812">Transmembrane</keyword>